<organism evidence="2 3">
    <name type="scientific">Rhizophagus irregularis (strain DAOM 197198w)</name>
    <name type="common">Glomus intraradices</name>
    <dbReference type="NCBI Taxonomy" id="1432141"/>
    <lineage>
        <taxon>Eukaryota</taxon>
        <taxon>Fungi</taxon>
        <taxon>Fungi incertae sedis</taxon>
        <taxon>Mucoromycota</taxon>
        <taxon>Glomeromycotina</taxon>
        <taxon>Glomeromycetes</taxon>
        <taxon>Glomerales</taxon>
        <taxon>Glomeraceae</taxon>
        <taxon>Rhizophagus</taxon>
    </lineage>
</organism>
<proteinExistence type="predicted"/>
<evidence type="ECO:0000256" key="1">
    <source>
        <dbReference type="SAM" id="Coils"/>
    </source>
</evidence>
<sequence>MAFRRSHPRQRRTCEEYKAELEEENYHFRSELQAEVDSNCQNEKQIRELERECVRCEQEIQTLNGEIKRLENASKEEIVELKSEISSLKKQLYQAKKDIRDNEKHISSIEKRGNSPDLYNPNINLEMATITELVNAIDGYLNNTTIGRKILADQIKRATRQICRKENNLHQDLVREQRRRYDAEAERDNEIIQRQNAEGVEQMVIANLCQLRTNA</sequence>
<evidence type="ECO:0000313" key="2">
    <source>
        <dbReference type="EMBL" id="EXX64504.1"/>
    </source>
</evidence>
<dbReference type="AlphaFoldDB" id="A0A015KAM6"/>
<keyword evidence="3" id="KW-1185">Reference proteome</keyword>
<accession>A0A015KAM6</accession>
<reference evidence="2 3" key="1">
    <citation type="submission" date="2014-02" db="EMBL/GenBank/DDBJ databases">
        <title>Single nucleus genome sequencing reveals high similarity among nuclei of an endomycorrhizal fungus.</title>
        <authorList>
            <person name="Lin K."/>
            <person name="Geurts R."/>
            <person name="Zhang Z."/>
            <person name="Limpens E."/>
            <person name="Saunders D.G."/>
            <person name="Mu D."/>
            <person name="Pang E."/>
            <person name="Cao H."/>
            <person name="Cha H."/>
            <person name="Lin T."/>
            <person name="Zhou Q."/>
            <person name="Shang Y."/>
            <person name="Li Y."/>
            <person name="Ivanov S."/>
            <person name="Sharma T."/>
            <person name="Velzen R.V."/>
            <person name="Ruijter N.D."/>
            <person name="Aanen D.K."/>
            <person name="Win J."/>
            <person name="Kamoun S."/>
            <person name="Bisseling T."/>
            <person name="Huang S."/>
        </authorList>
    </citation>
    <scope>NUCLEOTIDE SEQUENCE [LARGE SCALE GENOMIC DNA]</scope>
    <source>
        <strain evidence="3">DAOM197198w</strain>
    </source>
</reference>
<dbReference type="HOGENOM" id="CLU_085145_0_0_1"/>
<dbReference type="Proteomes" id="UP000022910">
    <property type="component" value="Unassembled WGS sequence"/>
</dbReference>
<dbReference type="EMBL" id="JEMT01023114">
    <property type="protein sequence ID" value="EXX64504.1"/>
    <property type="molecule type" value="Genomic_DNA"/>
</dbReference>
<evidence type="ECO:0000313" key="3">
    <source>
        <dbReference type="Proteomes" id="UP000022910"/>
    </source>
</evidence>
<dbReference type="OrthoDB" id="2445233at2759"/>
<keyword evidence="1" id="KW-0175">Coiled coil</keyword>
<gene>
    <name evidence="2" type="ORF">RirG_142070</name>
</gene>
<dbReference type="Gene3D" id="1.20.5.340">
    <property type="match status" value="1"/>
</dbReference>
<name>A0A015KAM6_RHIIW</name>
<feature type="coiled-coil region" evidence="1">
    <location>
        <begin position="46"/>
        <end position="98"/>
    </location>
</feature>
<protein>
    <submittedName>
        <fullName evidence="2">Uncharacterized protein</fullName>
    </submittedName>
</protein>
<comment type="caution">
    <text evidence="2">The sequence shown here is derived from an EMBL/GenBank/DDBJ whole genome shotgun (WGS) entry which is preliminary data.</text>
</comment>